<dbReference type="EMBL" id="LNIX01000001">
    <property type="protein sequence ID" value="OXA61344.1"/>
    <property type="molecule type" value="Genomic_DNA"/>
</dbReference>
<organism evidence="2 3">
    <name type="scientific">Folsomia candida</name>
    <name type="common">Springtail</name>
    <dbReference type="NCBI Taxonomy" id="158441"/>
    <lineage>
        <taxon>Eukaryota</taxon>
        <taxon>Metazoa</taxon>
        <taxon>Ecdysozoa</taxon>
        <taxon>Arthropoda</taxon>
        <taxon>Hexapoda</taxon>
        <taxon>Collembola</taxon>
        <taxon>Entomobryomorpha</taxon>
        <taxon>Isotomoidea</taxon>
        <taxon>Isotomidae</taxon>
        <taxon>Proisotominae</taxon>
        <taxon>Folsomia</taxon>
    </lineage>
</organism>
<keyword evidence="3" id="KW-1185">Reference proteome</keyword>
<evidence type="ECO:0000313" key="2">
    <source>
        <dbReference type="EMBL" id="OXA61344.1"/>
    </source>
</evidence>
<evidence type="ECO:0000313" key="3">
    <source>
        <dbReference type="Proteomes" id="UP000198287"/>
    </source>
</evidence>
<feature type="region of interest" description="Disordered" evidence="1">
    <location>
        <begin position="1"/>
        <end position="56"/>
    </location>
</feature>
<accession>A0A226EW90</accession>
<sequence length="193" mass="21458">MDQATDSPPSSNPTTPEEVVPLSLQPPQFARRITRLGNTPPRPPPQEVRQGQFAKRSVLTEIMTRRETNNEDKSSLHFGRRHVISQTASNKEPIKEVEVGQFARRHVLGEPRSNNPQAPSNNNNTGENVSYRLGRHGLNPRKEAPPEIKPAQFGRRTNFLQDNAEKVVVDDVKPAQFGKRAPRQSGGSGITFG</sequence>
<gene>
    <name evidence="2" type="ORF">Fcan01_01381</name>
</gene>
<comment type="caution">
    <text evidence="2">The sequence shown here is derived from an EMBL/GenBank/DDBJ whole genome shotgun (WGS) entry which is preliminary data.</text>
</comment>
<name>A0A226EW90_FOLCA</name>
<feature type="compositionally biased region" description="Low complexity" evidence="1">
    <location>
        <begin position="1"/>
        <end position="16"/>
    </location>
</feature>
<dbReference type="AlphaFoldDB" id="A0A226EW90"/>
<dbReference type="Proteomes" id="UP000198287">
    <property type="component" value="Unassembled WGS sequence"/>
</dbReference>
<proteinExistence type="predicted"/>
<feature type="region of interest" description="Disordered" evidence="1">
    <location>
        <begin position="84"/>
        <end position="154"/>
    </location>
</feature>
<reference evidence="2 3" key="1">
    <citation type="submission" date="2015-12" db="EMBL/GenBank/DDBJ databases">
        <title>The genome of Folsomia candida.</title>
        <authorList>
            <person name="Faddeeva A."/>
            <person name="Derks M.F."/>
            <person name="Anvar Y."/>
            <person name="Smit S."/>
            <person name="Van Straalen N."/>
            <person name="Roelofs D."/>
        </authorList>
    </citation>
    <scope>NUCLEOTIDE SEQUENCE [LARGE SCALE GENOMIC DNA]</scope>
    <source>
        <strain evidence="2 3">VU population</strain>
        <tissue evidence="2">Whole body</tissue>
    </source>
</reference>
<evidence type="ECO:0000256" key="1">
    <source>
        <dbReference type="SAM" id="MobiDB-lite"/>
    </source>
</evidence>
<feature type="compositionally biased region" description="Low complexity" evidence="1">
    <location>
        <begin position="113"/>
        <end position="124"/>
    </location>
</feature>
<protein>
    <submittedName>
        <fullName evidence="2">Uncharacterized protein</fullName>
    </submittedName>
</protein>